<reference evidence="2" key="2">
    <citation type="submission" date="2020-09" db="EMBL/GenBank/DDBJ databases">
        <authorList>
            <person name="Sun Q."/>
            <person name="Zhou Y."/>
        </authorList>
    </citation>
    <scope>NUCLEOTIDE SEQUENCE</scope>
    <source>
        <strain evidence="2">CGMCC 1.7086</strain>
    </source>
</reference>
<comment type="caution">
    <text evidence="2">The sequence shown here is derived from an EMBL/GenBank/DDBJ whole genome shotgun (WGS) entry which is preliminary data.</text>
</comment>
<evidence type="ECO:0000313" key="3">
    <source>
        <dbReference type="Proteomes" id="UP000606935"/>
    </source>
</evidence>
<sequence length="49" mass="5140">MLKAYAIAIALTTATPVADKAADGAKAPVKSKAETTQTVQAWKPRSVRI</sequence>
<dbReference type="AlphaFoldDB" id="A0A917Z4H4"/>
<keyword evidence="3" id="KW-1185">Reference proteome</keyword>
<dbReference type="RefSeq" id="WP_188699205.1">
    <property type="nucleotide sequence ID" value="NZ_BMLS01000009.1"/>
</dbReference>
<gene>
    <name evidence="2" type="ORF">GCM10010982_39520</name>
</gene>
<proteinExistence type="predicted"/>
<evidence type="ECO:0000256" key="1">
    <source>
        <dbReference type="SAM" id="MobiDB-lite"/>
    </source>
</evidence>
<dbReference type="EMBL" id="BMLS01000009">
    <property type="protein sequence ID" value="GGO75112.1"/>
    <property type="molecule type" value="Genomic_DNA"/>
</dbReference>
<organism evidence="2 3">
    <name type="scientific">Bowmanella pacifica</name>
    <dbReference type="NCBI Taxonomy" id="502051"/>
    <lineage>
        <taxon>Bacteria</taxon>
        <taxon>Pseudomonadati</taxon>
        <taxon>Pseudomonadota</taxon>
        <taxon>Gammaproteobacteria</taxon>
        <taxon>Alteromonadales</taxon>
        <taxon>Alteromonadaceae</taxon>
        <taxon>Bowmanella</taxon>
    </lineage>
</organism>
<accession>A0A917Z4H4</accession>
<protein>
    <submittedName>
        <fullName evidence="2">Uncharacterized protein</fullName>
    </submittedName>
</protein>
<dbReference type="Proteomes" id="UP000606935">
    <property type="component" value="Unassembled WGS sequence"/>
</dbReference>
<reference evidence="2" key="1">
    <citation type="journal article" date="2014" name="Int. J. Syst. Evol. Microbiol.">
        <title>Complete genome sequence of Corynebacterium casei LMG S-19264T (=DSM 44701T), isolated from a smear-ripened cheese.</title>
        <authorList>
            <consortium name="US DOE Joint Genome Institute (JGI-PGF)"/>
            <person name="Walter F."/>
            <person name="Albersmeier A."/>
            <person name="Kalinowski J."/>
            <person name="Ruckert C."/>
        </authorList>
    </citation>
    <scope>NUCLEOTIDE SEQUENCE</scope>
    <source>
        <strain evidence="2">CGMCC 1.7086</strain>
    </source>
</reference>
<feature type="region of interest" description="Disordered" evidence="1">
    <location>
        <begin position="22"/>
        <end position="49"/>
    </location>
</feature>
<name>A0A917Z4H4_9ALTE</name>
<evidence type="ECO:0000313" key="2">
    <source>
        <dbReference type="EMBL" id="GGO75112.1"/>
    </source>
</evidence>